<dbReference type="PRINTS" id="PR00039">
    <property type="entry name" value="HTHLYSR"/>
</dbReference>
<feature type="domain" description="HTH lysR-type" evidence="5">
    <location>
        <begin position="1"/>
        <end position="61"/>
    </location>
</feature>
<evidence type="ECO:0000256" key="4">
    <source>
        <dbReference type="ARBA" id="ARBA00023163"/>
    </source>
</evidence>
<dbReference type="InterPro" id="IPR036388">
    <property type="entry name" value="WH-like_DNA-bd_sf"/>
</dbReference>
<dbReference type="AlphaFoldDB" id="A0A1X7AFV2"/>
<evidence type="ECO:0000313" key="7">
    <source>
        <dbReference type="Proteomes" id="UP000196573"/>
    </source>
</evidence>
<dbReference type="RefSeq" id="WP_087107946.1">
    <property type="nucleotide sequence ID" value="NZ_CBCSCN010000014.1"/>
</dbReference>
<evidence type="ECO:0000313" key="6">
    <source>
        <dbReference type="EMBL" id="SMA37581.1"/>
    </source>
</evidence>
<sequence>MKSSSLHLLRTFQVLIEECHVTNAAERLHITQSGVSRQLTQLRELFHDQLLIREGNKLLPTPRAIQLKFKIDCLLNDFENLIEPELFDHKSWEDKFVFSSSDHIAQFFMPELVKKLSIEAPMLDIIYRLWSQTEISKLIERDIHLVSTMLPDIPSGLCGTLIGEDLPVCVMSKSHPLALKQKISCREYCSYSHVSVTGGGDKDSFVDISLSAHGLKRRIQFSVPFFTSALETVSQSEMLLTIPMHIAHGMREKYPITYSPLPIHVPNHKYWLIWHPKYDTSPSHRWFREFVLQVMQNSICLSKMANHQACT</sequence>
<accession>A0A1X7AFV2</accession>
<keyword evidence="7" id="KW-1185">Reference proteome</keyword>
<reference evidence="6 7" key="1">
    <citation type="submission" date="2017-03" db="EMBL/GenBank/DDBJ databases">
        <authorList>
            <person name="Afonso C.L."/>
            <person name="Miller P.J."/>
            <person name="Scott M.A."/>
            <person name="Spackman E."/>
            <person name="Goraichik I."/>
            <person name="Dimitrov K.M."/>
            <person name="Suarez D.L."/>
            <person name="Swayne D.E."/>
        </authorList>
    </citation>
    <scope>NUCLEOTIDE SEQUENCE [LARGE SCALE GENOMIC DNA]</scope>
    <source>
        <strain evidence="6">SB41UT1</strain>
    </source>
</reference>
<dbReference type="EMBL" id="FWPT01000002">
    <property type="protein sequence ID" value="SMA37581.1"/>
    <property type="molecule type" value="Genomic_DNA"/>
</dbReference>
<evidence type="ECO:0000259" key="5">
    <source>
        <dbReference type="PROSITE" id="PS50931"/>
    </source>
</evidence>
<dbReference type="PANTHER" id="PTHR30118">
    <property type="entry name" value="HTH-TYPE TRANSCRIPTIONAL REGULATOR LEUO-RELATED"/>
    <property type="match status" value="1"/>
</dbReference>
<keyword evidence="4" id="KW-0804">Transcription</keyword>
<evidence type="ECO:0000256" key="2">
    <source>
        <dbReference type="ARBA" id="ARBA00023015"/>
    </source>
</evidence>
<dbReference type="InterPro" id="IPR005119">
    <property type="entry name" value="LysR_subst-bd"/>
</dbReference>
<dbReference type="Proteomes" id="UP000196573">
    <property type="component" value="Unassembled WGS sequence"/>
</dbReference>
<dbReference type="PROSITE" id="PS50931">
    <property type="entry name" value="HTH_LYSR"/>
    <property type="match status" value="1"/>
</dbReference>
<protein>
    <submittedName>
        <fullName evidence="6">Nodulation protein D 2</fullName>
    </submittedName>
</protein>
<evidence type="ECO:0000256" key="1">
    <source>
        <dbReference type="ARBA" id="ARBA00009437"/>
    </source>
</evidence>
<organism evidence="6 7">
    <name type="scientific">Parendozoicomonas haliclonae</name>
    <dbReference type="NCBI Taxonomy" id="1960125"/>
    <lineage>
        <taxon>Bacteria</taxon>
        <taxon>Pseudomonadati</taxon>
        <taxon>Pseudomonadota</taxon>
        <taxon>Gammaproteobacteria</taxon>
        <taxon>Oceanospirillales</taxon>
        <taxon>Endozoicomonadaceae</taxon>
        <taxon>Parendozoicomonas</taxon>
    </lineage>
</organism>
<dbReference type="SUPFAM" id="SSF46785">
    <property type="entry name" value="Winged helix' DNA-binding domain"/>
    <property type="match status" value="1"/>
</dbReference>
<dbReference type="CDD" id="cd08417">
    <property type="entry name" value="PBP2_Nitroaromatics_like"/>
    <property type="match status" value="1"/>
</dbReference>
<name>A0A1X7AFV2_9GAMM</name>
<dbReference type="InterPro" id="IPR050389">
    <property type="entry name" value="LysR-type_TF"/>
</dbReference>
<dbReference type="PANTHER" id="PTHR30118:SF15">
    <property type="entry name" value="TRANSCRIPTIONAL REGULATORY PROTEIN"/>
    <property type="match status" value="1"/>
</dbReference>
<evidence type="ECO:0000256" key="3">
    <source>
        <dbReference type="ARBA" id="ARBA00023125"/>
    </source>
</evidence>
<keyword evidence="3" id="KW-0238">DNA-binding</keyword>
<dbReference type="Gene3D" id="1.10.10.10">
    <property type="entry name" value="Winged helix-like DNA-binding domain superfamily/Winged helix DNA-binding domain"/>
    <property type="match status" value="1"/>
</dbReference>
<proteinExistence type="inferred from homology"/>
<dbReference type="Pfam" id="PF00126">
    <property type="entry name" value="HTH_1"/>
    <property type="match status" value="1"/>
</dbReference>
<dbReference type="InterPro" id="IPR037402">
    <property type="entry name" value="YidZ_PBP2"/>
</dbReference>
<dbReference type="GO" id="GO:0003700">
    <property type="term" value="F:DNA-binding transcription factor activity"/>
    <property type="evidence" value="ECO:0007669"/>
    <property type="project" value="InterPro"/>
</dbReference>
<dbReference type="InterPro" id="IPR036390">
    <property type="entry name" value="WH_DNA-bd_sf"/>
</dbReference>
<dbReference type="GO" id="GO:0003677">
    <property type="term" value="F:DNA binding"/>
    <property type="evidence" value="ECO:0007669"/>
    <property type="project" value="UniProtKB-KW"/>
</dbReference>
<keyword evidence="2" id="KW-0805">Transcription regulation</keyword>
<dbReference type="InterPro" id="IPR000847">
    <property type="entry name" value="LysR_HTH_N"/>
</dbReference>
<gene>
    <name evidence="6" type="primary">nodD2_1</name>
    <name evidence="6" type="ORF">EHSB41UT_00761</name>
</gene>
<comment type="similarity">
    <text evidence="1">Belongs to the LysR transcriptional regulatory family.</text>
</comment>
<dbReference type="OrthoDB" id="8839911at2"/>
<dbReference type="Gene3D" id="3.40.190.10">
    <property type="entry name" value="Periplasmic binding protein-like II"/>
    <property type="match status" value="2"/>
</dbReference>
<dbReference type="SUPFAM" id="SSF53850">
    <property type="entry name" value="Periplasmic binding protein-like II"/>
    <property type="match status" value="1"/>
</dbReference>
<dbReference type="Pfam" id="PF03466">
    <property type="entry name" value="LysR_substrate"/>
    <property type="match status" value="1"/>
</dbReference>